<feature type="domain" description="YqgF/RNase H-like" evidence="5">
    <location>
        <begin position="1"/>
        <end position="93"/>
    </location>
</feature>
<dbReference type="GO" id="GO:0006364">
    <property type="term" value="P:rRNA processing"/>
    <property type="evidence" value="ECO:0007669"/>
    <property type="project" value="InterPro"/>
</dbReference>
<dbReference type="Gene3D" id="3.30.420.140">
    <property type="entry name" value="YqgF/RNase H-like domain"/>
    <property type="match status" value="1"/>
</dbReference>
<proteinExistence type="predicted"/>
<evidence type="ECO:0000313" key="6">
    <source>
        <dbReference type="EMBL" id="OGE65887.1"/>
    </source>
</evidence>
<dbReference type="InterPro" id="IPR012337">
    <property type="entry name" value="RNaseH-like_sf"/>
</dbReference>
<name>A0A1F5MKG9_9BACT</name>
<evidence type="ECO:0000256" key="1">
    <source>
        <dbReference type="ARBA" id="ARBA00022490"/>
    </source>
</evidence>
<keyword evidence="1" id="KW-0963">Cytoplasm</keyword>
<comment type="caution">
    <text evidence="6">The sequence shown here is derived from an EMBL/GenBank/DDBJ whole genome shotgun (WGS) entry which is preliminary data.</text>
</comment>
<keyword evidence="3" id="KW-0540">Nuclease</keyword>
<dbReference type="InterPro" id="IPR037027">
    <property type="entry name" value="YqgF/RNaseH-like_dom_sf"/>
</dbReference>
<dbReference type="AlphaFoldDB" id="A0A1F5MKG9"/>
<organism evidence="6 7">
    <name type="scientific">Candidatus Daviesbacteria bacterium RIFCSPLOWO2_01_FULL_40_24</name>
    <dbReference type="NCBI Taxonomy" id="1797787"/>
    <lineage>
        <taxon>Bacteria</taxon>
        <taxon>Candidatus Daviesiibacteriota</taxon>
    </lineage>
</organism>
<gene>
    <name evidence="6" type="ORF">A3B49_00245</name>
</gene>
<dbReference type="EMBL" id="MFDO01000001">
    <property type="protein sequence ID" value="OGE65887.1"/>
    <property type="molecule type" value="Genomic_DNA"/>
</dbReference>
<reference evidence="6 7" key="1">
    <citation type="journal article" date="2016" name="Nat. Commun.">
        <title>Thousands of microbial genomes shed light on interconnected biogeochemical processes in an aquifer system.</title>
        <authorList>
            <person name="Anantharaman K."/>
            <person name="Brown C.T."/>
            <person name="Hug L.A."/>
            <person name="Sharon I."/>
            <person name="Castelle C.J."/>
            <person name="Probst A.J."/>
            <person name="Thomas B.C."/>
            <person name="Singh A."/>
            <person name="Wilkins M.J."/>
            <person name="Karaoz U."/>
            <person name="Brodie E.L."/>
            <person name="Williams K.H."/>
            <person name="Hubbard S.S."/>
            <person name="Banfield J.F."/>
        </authorList>
    </citation>
    <scope>NUCLEOTIDE SEQUENCE [LARGE SCALE GENOMIC DNA]</scope>
</reference>
<dbReference type="InterPro" id="IPR006641">
    <property type="entry name" value="YqgF/RNaseH-like_dom"/>
</dbReference>
<accession>A0A1F5MKG9</accession>
<evidence type="ECO:0000256" key="2">
    <source>
        <dbReference type="ARBA" id="ARBA00022517"/>
    </source>
</evidence>
<dbReference type="InterPro" id="IPR005227">
    <property type="entry name" value="YqgF"/>
</dbReference>
<evidence type="ECO:0000256" key="3">
    <source>
        <dbReference type="ARBA" id="ARBA00022722"/>
    </source>
</evidence>
<evidence type="ECO:0000259" key="5">
    <source>
        <dbReference type="SMART" id="SM00732"/>
    </source>
</evidence>
<sequence>MKYLGIDWGLKSLGFAVSEGIFSSPLKEVKINSLNQALDMVCQVVKSAGIDIIIVGLPDSGEVRMAVEKGVVGLKKLGMMVKLADETLTTHNSNDHQGAATLILQGYLDDSKTH</sequence>
<dbReference type="SMART" id="SM00732">
    <property type="entry name" value="YqgFc"/>
    <property type="match status" value="1"/>
</dbReference>
<evidence type="ECO:0000256" key="4">
    <source>
        <dbReference type="ARBA" id="ARBA00022801"/>
    </source>
</evidence>
<dbReference type="Proteomes" id="UP000178017">
    <property type="component" value="Unassembled WGS sequence"/>
</dbReference>
<dbReference type="GO" id="GO:0004518">
    <property type="term" value="F:nuclease activity"/>
    <property type="evidence" value="ECO:0007669"/>
    <property type="project" value="UniProtKB-KW"/>
</dbReference>
<dbReference type="GO" id="GO:0016787">
    <property type="term" value="F:hydrolase activity"/>
    <property type="evidence" value="ECO:0007669"/>
    <property type="project" value="UniProtKB-KW"/>
</dbReference>
<protein>
    <recommendedName>
        <fullName evidence="5">YqgF/RNase H-like domain-containing protein</fullName>
    </recommendedName>
</protein>
<dbReference type="Pfam" id="PF03652">
    <property type="entry name" value="RuvX"/>
    <property type="match status" value="1"/>
</dbReference>
<keyword evidence="2" id="KW-0690">Ribosome biogenesis</keyword>
<keyword evidence="4" id="KW-0378">Hydrolase</keyword>
<dbReference type="SUPFAM" id="SSF53098">
    <property type="entry name" value="Ribonuclease H-like"/>
    <property type="match status" value="1"/>
</dbReference>
<evidence type="ECO:0000313" key="7">
    <source>
        <dbReference type="Proteomes" id="UP000178017"/>
    </source>
</evidence>